<keyword evidence="7" id="KW-0547">Nucleotide-binding</keyword>
<dbReference type="SUPFAM" id="SSF48019">
    <property type="entry name" value="post-AAA+ oligomerization domain-like"/>
    <property type="match status" value="1"/>
</dbReference>
<dbReference type="Proteomes" id="UP001625374">
    <property type="component" value="Unassembled WGS sequence"/>
</dbReference>
<comment type="caution">
    <text evidence="15">The sequence shown here is derived from an EMBL/GenBank/DDBJ whole genome shotgun (WGS) entry which is preliminary data.</text>
</comment>
<dbReference type="FunFam" id="3.40.50.300:FF:000014">
    <property type="entry name" value="DNA polymerase III subunit gamma/tau"/>
    <property type="match status" value="1"/>
</dbReference>
<dbReference type="STRING" id="191770.SAMN04488013_11836"/>
<evidence type="ECO:0000259" key="13">
    <source>
        <dbReference type="SMART" id="SM00382"/>
    </source>
</evidence>
<dbReference type="RefSeq" id="WP_138472493.1">
    <property type="nucleotide sequence ID" value="NZ_BKBH01000027.1"/>
</dbReference>
<keyword evidence="4 15" id="KW-0548">Nucleotidyltransferase</keyword>
<dbReference type="CDD" id="cd18137">
    <property type="entry name" value="HLD_clamp_pol_III_gamma_tau"/>
    <property type="match status" value="1"/>
</dbReference>
<comment type="similarity">
    <text evidence="1">Belongs to the DnaX/STICHEL family.</text>
</comment>
<evidence type="ECO:0000256" key="4">
    <source>
        <dbReference type="ARBA" id="ARBA00022695"/>
    </source>
</evidence>
<dbReference type="EMBL" id="JBGQQK010000022">
    <property type="protein sequence ID" value="MFL2103255.1"/>
    <property type="molecule type" value="Genomic_DNA"/>
</dbReference>
<keyword evidence="5" id="KW-0235">DNA replication</keyword>
<accession>A0A5R9C0X2</accession>
<keyword evidence="10" id="KW-0239">DNA-directed DNA polymerase</keyword>
<proteinExistence type="inferred from homology"/>
<dbReference type="NCBIfam" id="NF004046">
    <property type="entry name" value="PRK05563.1"/>
    <property type="match status" value="1"/>
</dbReference>
<keyword evidence="9" id="KW-0067">ATP-binding</keyword>
<reference evidence="15 16" key="1">
    <citation type="submission" date="2019-05" db="EMBL/GenBank/DDBJ databases">
        <title>The metagenome of a microbial culture collection derived from dairy environment covers the genomic content of the human microbiome.</title>
        <authorList>
            <person name="Roder T."/>
            <person name="Wuthrich D."/>
            <person name="Sattari Z."/>
            <person name="Von Ah U."/>
            <person name="Bar C."/>
            <person name="Ronchi F."/>
            <person name="Macpherson A.J."/>
            <person name="Ganal-Vonarburg S.C."/>
            <person name="Bruggmann R."/>
            <person name="Vergeres G."/>
        </authorList>
    </citation>
    <scope>NUCLEOTIDE SEQUENCE [LARGE SCALE GENOMIC DNA]</scope>
    <source>
        <strain evidence="15 16">FAM 24235</strain>
    </source>
</reference>
<dbReference type="PANTHER" id="PTHR11669">
    <property type="entry name" value="REPLICATION FACTOR C / DNA POLYMERASE III GAMMA-TAU SUBUNIT"/>
    <property type="match status" value="1"/>
</dbReference>
<dbReference type="CDD" id="cd00009">
    <property type="entry name" value="AAA"/>
    <property type="match status" value="1"/>
</dbReference>
<sequence length="577" mass="64945">MSYQALYRVWRPQKFEDIAGQQAITKTLRNAIVQDKTSHAYLFTGPRGTGKTSAAKIFAKAINCPNVKEGEPCNDCEICQSISQGKLGDVIEIDAASNNGVEEIRDIRDKANYAPTQAEYKVYIIDEVHMLSMGAFNALLKTLEEPPANVIFILATTEPHKIPLTIISRTQRFDFRRISPQDIVSRMKYILTQKSVEFEEDALTTISKAAEGGMRDALSILDQALSFSEGKLKTEDAMRITGSITQDLLSEYIRAVYTRETEKGLNILHELIAEGKDPSRFVEDIILFSRDVLLYQTAQSDILLKMGKADDKFIQLSTEVDSILLYEVIKIFNQTQQEMRLSNHAEVYLEVATVRLTQPTNPYLKKEEIKKQPEVEEVSSAELSDLKKQLADMQRLIQNISGSEESAKAAPSKPKRSKSSLVFKVNRPSVYKVLEKATKNDLAQLKDVWPDLMNVLEASQKAIMNTSTPVAASPQGLVVTFDYDILCERATNDTLLLNTIGEYLEKVIGHRAELISVPAEQWPVIRQEFIKRMKEEPGDPSDVHSENTSPQEEKEETEPIVSEAFKIFGEQIVKVED</sequence>
<dbReference type="Proteomes" id="UP000307201">
    <property type="component" value="Unassembled WGS sequence"/>
</dbReference>
<dbReference type="FunFam" id="1.10.8.60:FF:000013">
    <property type="entry name" value="DNA polymerase III subunit gamma/tau"/>
    <property type="match status" value="1"/>
</dbReference>
<keyword evidence="17" id="KW-1185">Reference proteome</keyword>
<evidence type="ECO:0000256" key="3">
    <source>
        <dbReference type="ARBA" id="ARBA00022679"/>
    </source>
</evidence>
<keyword evidence="6" id="KW-0479">Metal-binding</keyword>
<evidence type="ECO:0000313" key="15">
    <source>
        <dbReference type="EMBL" id="TLQ06323.1"/>
    </source>
</evidence>
<dbReference type="Pfam" id="PF12169">
    <property type="entry name" value="DNA_pol3_gamma3"/>
    <property type="match status" value="1"/>
</dbReference>
<dbReference type="InterPro" id="IPR008921">
    <property type="entry name" value="DNA_pol3_clamp-load_cplx_C"/>
</dbReference>
<dbReference type="EMBL" id="VBTE01000033">
    <property type="protein sequence ID" value="TLQ06323.1"/>
    <property type="molecule type" value="Genomic_DNA"/>
</dbReference>
<dbReference type="SMART" id="SM00382">
    <property type="entry name" value="AAA"/>
    <property type="match status" value="1"/>
</dbReference>
<dbReference type="NCBIfam" id="TIGR02397">
    <property type="entry name" value="dnaX_nterm"/>
    <property type="match status" value="1"/>
</dbReference>
<protein>
    <recommendedName>
        <fullName evidence="2">DNA-directed DNA polymerase</fullName>
        <ecNumber evidence="2">2.7.7.7</ecNumber>
    </recommendedName>
</protein>
<comment type="catalytic activity">
    <reaction evidence="11">
        <text>DNA(n) + a 2'-deoxyribonucleoside 5'-triphosphate = DNA(n+1) + diphosphate</text>
        <dbReference type="Rhea" id="RHEA:22508"/>
        <dbReference type="Rhea" id="RHEA-COMP:17339"/>
        <dbReference type="Rhea" id="RHEA-COMP:17340"/>
        <dbReference type="ChEBI" id="CHEBI:33019"/>
        <dbReference type="ChEBI" id="CHEBI:61560"/>
        <dbReference type="ChEBI" id="CHEBI:173112"/>
        <dbReference type="EC" id="2.7.7.7"/>
    </reaction>
</comment>
<name>A0A5R9C0X2_9LACT</name>
<dbReference type="AlphaFoldDB" id="A0A5R9C0X2"/>
<feature type="domain" description="AAA+ ATPase" evidence="13">
    <location>
        <begin position="37"/>
        <end position="179"/>
    </location>
</feature>
<reference evidence="14 17" key="2">
    <citation type="submission" date="2024-08" db="EMBL/GenBank/DDBJ databases">
        <authorList>
            <person name="Arias E."/>
        </authorList>
    </citation>
    <scope>NUCLEOTIDE SEQUENCE [LARGE SCALE GENOMIC DNA]</scope>
    <source>
        <strain evidence="14 17">FAM 24106</strain>
    </source>
</reference>
<dbReference type="EC" id="2.7.7.7" evidence="2"/>
<dbReference type="GO" id="GO:0005524">
    <property type="term" value="F:ATP binding"/>
    <property type="evidence" value="ECO:0007669"/>
    <property type="project" value="UniProtKB-KW"/>
</dbReference>
<dbReference type="PRINTS" id="PR00300">
    <property type="entry name" value="CLPPROTEASEA"/>
</dbReference>
<evidence type="ECO:0000256" key="1">
    <source>
        <dbReference type="ARBA" id="ARBA00006360"/>
    </source>
</evidence>
<keyword evidence="8" id="KW-0862">Zinc</keyword>
<evidence type="ECO:0000256" key="11">
    <source>
        <dbReference type="ARBA" id="ARBA00049244"/>
    </source>
</evidence>
<keyword evidence="3 15" id="KW-0808">Transferase</keyword>
<dbReference type="PANTHER" id="PTHR11669:SF0">
    <property type="entry name" value="PROTEIN STICHEL-LIKE 2"/>
    <property type="match status" value="1"/>
</dbReference>
<evidence type="ECO:0000256" key="6">
    <source>
        <dbReference type="ARBA" id="ARBA00022723"/>
    </source>
</evidence>
<feature type="region of interest" description="Disordered" evidence="12">
    <location>
        <begin position="534"/>
        <end position="561"/>
    </location>
</feature>
<evidence type="ECO:0000256" key="9">
    <source>
        <dbReference type="ARBA" id="ARBA00022840"/>
    </source>
</evidence>
<dbReference type="InterPro" id="IPR012763">
    <property type="entry name" value="DNA_pol_III_sug/sutau_N"/>
</dbReference>
<dbReference type="GO" id="GO:0006261">
    <property type="term" value="P:DNA-templated DNA replication"/>
    <property type="evidence" value="ECO:0007669"/>
    <property type="project" value="TreeGrafter"/>
</dbReference>
<evidence type="ECO:0000256" key="2">
    <source>
        <dbReference type="ARBA" id="ARBA00012417"/>
    </source>
</evidence>
<dbReference type="InterPro" id="IPR045085">
    <property type="entry name" value="HLD_clamp_pol_III_gamma_tau"/>
</dbReference>
<evidence type="ECO:0000256" key="10">
    <source>
        <dbReference type="ARBA" id="ARBA00022932"/>
    </source>
</evidence>
<evidence type="ECO:0000313" key="14">
    <source>
        <dbReference type="EMBL" id="MFL2103255.1"/>
    </source>
</evidence>
<dbReference type="SUPFAM" id="SSF52540">
    <property type="entry name" value="P-loop containing nucleoside triphosphate hydrolases"/>
    <property type="match status" value="1"/>
</dbReference>
<evidence type="ECO:0000313" key="17">
    <source>
        <dbReference type="Proteomes" id="UP001625374"/>
    </source>
</evidence>
<feature type="compositionally biased region" description="Basic and acidic residues" evidence="12">
    <location>
        <begin position="534"/>
        <end position="545"/>
    </location>
</feature>
<organism evidence="15 16">
    <name type="scientific">Marinilactibacillus psychrotolerans</name>
    <dbReference type="NCBI Taxonomy" id="191770"/>
    <lineage>
        <taxon>Bacteria</taxon>
        <taxon>Bacillati</taxon>
        <taxon>Bacillota</taxon>
        <taxon>Bacilli</taxon>
        <taxon>Lactobacillales</taxon>
        <taxon>Carnobacteriaceae</taxon>
        <taxon>Marinilactibacillus</taxon>
    </lineage>
</organism>
<dbReference type="GO" id="GO:0046872">
    <property type="term" value="F:metal ion binding"/>
    <property type="evidence" value="ECO:0007669"/>
    <property type="project" value="UniProtKB-KW"/>
</dbReference>
<dbReference type="Pfam" id="PF13177">
    <property type="entry name" value="DNA_pol3_delta2"/>
    <property type="match status" value="1"/>
</dbReference>
<evidence type="ECO:0000256" key="8">
    <source>
        <dbReference type="ARBA" id="ARBA00022833"/>
    </source>
</evidence>
<dbReference type="Pfam" id="PF22608">
    <property type="entry name" value="DNAX_ATPase_lid"/>
    <property type="match status" value="1"/>
</dbReference>
<evidence type="ECO:0000256" key="12">
    <source>
        <dbReference type="SAM" id="MobiDB-lite"/>
    </source>
</evidence>
<evidence type="ECO:0000313" key="16">
    <source>
        <dbReference type="Proteomes" id="UP000307201"/>
    </source>
</evidence>
<dbReference type="GO" id="GO:0003677">
    <property type="term" value="F:DNA binding"/>
    <property type="evidence" value="ECO:0007669"/>
    <property type="project" value="InterPro"/>
</dbReference>
<gene>
    <name evidence="15" type="primary">dnaX</name>
    <name evidence="14" type="ORF">ACEN37_08290</name>
    <name evidence="15" type="ORF">FEZ48_10225</name>
</gene>
<dbReference type="OrthoDB" id="9810148at2"/>
<dbReference type="GO" id="GO:0009360">
    <property type="term" value="C:DNA polymerase III complex"/>
    <property type="evidence" value="ECO:0007669"/>
    <property type="project" value="InterPro"/>
</dbReference>
<dbReference type="GO" id="GO:0003887">
    <property type="term" value="F:DNA-directed DNA polymerase activity"/>
    <property type="evidence" value="ECO:0007669"/>
    <property type="project" value="UniProtKB-KW"/>
</dbReference>
<dbReference type="Gene3D" id="1.20.272.10">
    <property type="match status" value="1"/>
</dbReference>
<dbReference type="InterPro" id="IPR001270">
    <property type="entry name" value="ClpA/B"/>
</dbReference>
<evidence type="ECO:0000256" key="7">
    <source>
        <dbReference type="ARBA" id="ARBA00022741"/>
    </source>
</evidence>
<dbReference type="InterPro" id="IPR003593">
    <property type="entry name" value="AAA+_ATPase"/>
</dbReference>
<dbReference type="Gene3D" id="3.40.50.300">
    <property type="entry name" value="P-loop containing nucleotide triphosphate hydrolases"/>
    <property type="match status" value="1"/>
</dbReference>
<dbReference type="Gene3D" id="1.10.8.60">
    <property type="match status" value="1"/>
</dbReference>
<evidence type="ECO:0000256" key="5">
    <source>
        <dbReference type="ARBA" id="ARBA00022705"/>
    </source>
</evidence>
<dbReference type="InterPro" id="IPR050238">
    <property type="entry name" value="DNA_Rep/Repair_Clamp_Loader"/>
</dbReference>
<dbReference type="InterPro" id="IPR027417">
    <property type="entry name" value="P-loop_NTPase"/>
</dbReference>
<dbReference type="InterPro" id="IPR022754">
    <property type="entry name" value="DNA_pol_III_gamma-3"/>
</dbReference>